<dbReference type="Proteomes" id="UP000572635">
    <property type="component" value="Unassembled WGS sequence"/>
</dbReference>
<feature type="domain" description="OmpR/PhoB-type" evidence="6">
    <location>
        <begin position="1"/>
        <end position="93"/>
    </location>
</feature>
<dbReference type="InterPro" id="IPR001867">
    <property type="entry name" value="OmpR/PhoB-type_DNA-bd"/>
</dbReference>
<dbReference type="AlphaFoldDB" id="A0A7W8QN09"/>
<dbReference type="SMART" id="SM01043">
    <property type="entry name" value="BTAD"/>
    <property type="match status" value="1"/>
</dbReference>
<dbReference type="GO" id="GO:0003677">
    <property type="term" value="F:DNA binding"/>
    <property type="evidence" value="ECO:0007669"/>
    <property type="project" value="UniProtKB-UniRule"/>
</dbReference>
<evidence type="ECO:0000259" key="6">
    <source>
        <dbReference type="PROSITE" id="PS51755"/>
    </source>
</evidence>
<dbReference type="InterPro" id="IPR011990">
    <property type="entry name" value="TPR-like_helical_dom_sf"/>
</dbReference>
<dbReference type="GO" id="GO:0006355">
    <property type="term" value="P:regulation of DNA-templated transcription"/>
    <property type="evidence" value="ECO:0007669"/>
    <property type="project" value="InterPro"/>
</dbReference>
<evidence type="ECO:0000256" key="3">
    <source>
        <dbReference type="ARBA" id="ARBA00023125"/>
    </source>
</evidence>
<name>A0A7W8QN09_9ACTN</name>
<dbReference type="Pfam" id="PF03704">
    <property type="entry name" value="BTAD"/>
    <property type="match status" value="1"/>
</dbReference>
<dbReference type="Pfam" id="PF00486">
    <property type="entry name" value="Trans_reg_C"/>
    <property type="match status" value="1"/>
</dbReference>
<dbReference type="PANTHER" id="PTHR35807">
    <property type="entry name" value="TRANSCRIPTIONAL REGULATOR REDD-RELATED"/>
    <property type="match status" value="1"/>
</dbReference>
<evidence type="ECO:0000313" key="8">
    <source>
        <dbReference type="Proteomes" id="UP000572635"/>
    </source>
</evidence>
<comment type="similarity">
    <text evidence="1">Belongs to the AfsR/DnrI/RedD regulatory family.</text>
</comment>
<dbReference type="Gene3D" id="1.25.40.10">
    <property type="entry name" value="Tetratricopeptide repeat domain"/>
    <property type="match status" value="1"/>
</dbReference>
<proteinExistence type="inferred from homology"/>
<evidence type="ECO:0000256" key="2">
    <source>
        <dbReference type="ARBA" id="ARBA00023015"/>
    </source>
</evidence>
<gene>
    <name evidence="7" type="ORF">HDA36_002882</name>
</gene>
<dbReference type="InterPro" id="IPR051677">
    <property type="entry name" value="AfsR-DnrI-RedD_regulator"/>
</dbReference>
<dbReference type="SUPFAM" id="SSF46894">
    <property type="entry name" value="C-terminal effector domain of the bipartite response regulators"/>
    <property type="match status" value="1"/>
</dbReference>
<evidence type="ECO:0000256" key="4">
    <source>
        <dbReference type="ARBA" id="ARBA00023163"/>
    </source>
</evidence>
<keyword evidence="2" id="KW-0805">Transcription regulation</keyword>
<dbReference type="InterPro" id="IPR036388">
    <property type="entry name" value="WH-like_DNA-bd_sf"/>
</dbReference>
<evidence type="ECO:0000256" key="1">
    <source>
        <dbReference type="ARBA" id="ARBA00005820"/>
    </source>
</evidence>
<dbReference type="Gene3D" id="1.10.10.10">
    <property type="entry name" value="Winged helix-like DNA-binding domain superfamily/Winged helix DNA-binding domain"/>
    <property type="match status" value="1"/>
</dbReference>
<dbReference type="InterPro" id="IPR005158">
    <property type="entry name" value="BTAD"/>
</dbReference>
<dbReference type="GO" id="GO:0000160">
    <property type="term" value="P:phosphorelay signal transduction system"/>
    <property type="evidence" value="ECO:0007669"/>
    <property type="project" value="InterPro"/>
</dbReference>
<dbReference type="EMBL" id="JACHDB010000001">
    <property type="protein sequence ID" value="MBB5432798.1"/>
    <property type="molecule type" value="Genomic_DNA"/>
</dbReference>
<dbReference type="CDD" id="cd15831">
    <property type="entry name" value="BTAD"/>
    <property type="match status" value="1"/>
</dbReference>
<dbReference type="InterPro" id="IPR003593">
    <property type="entry name" value="AAA+_ATPase"/>
</dbReference>
<keyword evidence="3 5" id="KW-0238">DNA-binding</keyword>
<keyword evidence="8" id="KW-1185">Reference proteome</keyword>
<reference evidence="7 8" key="1">
    <citation type="submission" date="2020-08" db="EMBL/GenBank/DDBJ databases">
        <title>Sequencing the genomes of 1000 actinobacteria strains.</title>
        <authorList>
            <person name="Klenk H.-P."/>
        </authorList>
    </citation>
    <scope>NUCLEOTIDE SEQUENCE [LARGE SCALE GENOMIC DNA]</scope>
    <source>
        <strain evidence="7 8">DSM 44551</strain>
    </source>
</reference>
<keyword evidence="4" id="KW-0804">Transcription</keyword>
<sequence>MQLDILGPLRASAGGRPVRLGGRRARLLLALLAVEKGRVVPVARLIDELWAERPPASARTQVAIVVSGVRRAFRDAGGGPVIDTVGAGYRLRAEEVRLDADEAAQGVAAARAAARAGRHAAAEEGLRRALALWRGPALCGLEGAVVESAARRWEELRAAAVEELAEAGFAQGRYREQIGDLAALVAREPLRERPRELLMAALARSGRRAEALEAYAEGRRLLGERLGVAPGRRLRELHGEILRETRAEEDPDGPRPGELPAAVSSFTGRTAELAALDALTASAPRHLRLAVVTGPEGAGKTGLVLHWAQRAARDFPDGQLFADLGGGQHGADLDGGRHGADSGGGRHGAGLRGAEHGDGLCNGRHGADPCGTEHGGRRAPVDPGEVLGRFLRALGTAADRVPDAPEERAGLYRTLLRGRRVLVVLDDAASAEQVRPLLPGAPSCCVLVTSRAPLRDLVARYGARRLELGPLPPQDAVDLACRLSGGALGADALRLTEACGRMPLDIRMAVAHRSGSR</sequence>
<dbReference type="PANTHER" id="PTHR35807:SF1">
    <property type="entry name" value="TRANSCRIPTIONAL REGULATOR REDD"/>
    <property type="match status" value="1"/>
</dbReference>
<dbReference type="SUPFAM" id="SSF48452">
    <property type="entry name" value="TPR-like"/>
    <property type="match status" value="1"/>
</dbReference>
<protein>
    <submittedName>
        <fullName evidence="7">DNA-binding SARP family transcriptional activator</fullName>
    </submittedName>
</protein>
<organism evidence="7 8">
    <name type="scientific">Nocardiopsis composta</name>
    <dbReference type="NCBI Taxonomy" id="157465"/>
    <lineage>
        <taxon>Bacteria</taxon>
        <taxon>Bacillati</taxon>
        <taxon>Actinomycetota</taxon>
        <taxon>Actinomycetes</taxon>
        <taxon>Streptosporangiales</taxon>
        <taxon>Nocardiopsidaceae</taxon>
        <taxon>Nocardiopsis</taxon>
    </lineage>
</organism>
<evidence type="ECO:0000313" key="7">
    <source>
        <dbReference type="EMBL" id="MBB5432798.1"/>
    </source>
</evidence>
<dbReference type="InterPro" id="IPR016032">
    <property type="entry name" value="Sig_transdc_resp-reg_C-effctor"/>
</dbReference>
<dbReference type="SUPFAM" id="SSF52540">
    <property type="entry name" value="P-loop containing nucleoside triphosphate hydrolases"/>
    <property type="match status" value="1"/>
</dbReference>
<feature type="DNA-binding region" description="OmpR/PhoB-type" evidence="5">
    <location>
        <begin position="1"/>
        <end position="93"/>
    </location>
</feature>
<dbReference type="InterPro" id="IPR027417">
    <property type="entry name" value="P-loop_NTPase"/>
</dbReference>
<dbReference type="RefSeq" id="WP_184392315.1">
    <property type="nucleotide sequence ID" value="NZ_BAAAJD010000073.1"/>
</dbReference>
<dbReference type="PROSITE" id="PS51755">
    <property type="entry name" value="OMPR_PHOB"/>
    <property type="match status" value="1"/>
</dbReference>
<dbReference type="Gene3D" id="3.40.50.300">
    <property type="entry name" value="P-loop containing nucleotide triphosphate hydrolases"/>
    <property type="match status" value="1"/>
</dbReference>
<dbReference type="SMART" id="SM00382">
    <property type="entry name" value="AAA"/>
    <property type="match status" value="1"/>
</dbReference>
<comment type="caution">
    <text evidence="7">The sequence shown here is derived from an EMBL/GenBank/DDBJ whole genome shotgun (WGS) entry which is preliminary data.</text>
</comment>
<dbReference type="SMART" id="SM00862">
    <property type="entry name" value="Trans_reg_C"/>
    <property type="match status" value="1"/>
</dbReference>
<evidence type="ECO:0000256" key="5">
    <source>
        <dbReference type="PROSITE-ProRule" id="PRU01091"/>
    </source>
</evidence>
<accession>A0A7W8QN09</accession>